<sequence length="410" mass="46160">MPLLELPIPLLRRLAGLCSPASRCVVLSLTHQRPTSAPLHLPSDDADDSRGAGDRAGRPETAYAEPTRSRRKFVERFLRRELGLSWSCAEREAARWRLPTDAGLPLLADNLAFLTERGVQLRHLQQDVDVLAVPHGDLLRVHGLVSGLPCAEFCHYYPLSRARPDLVEPLFRRLPAPHSNLVHQLADTLQLPELTVSRAVSRMASQVIKNSPEKLLSSARLLTELGVPVSELGRSLYLLRLTGARLRRRAQQCRKHGVPLRAHYLAMTDDNFQRRVARGGPLCEETEDVALTVALRLGVSRDRVVEQTRCSDVLRTLRAGRLETVTGLLERAGYGPAERLAALLTVYRGRPERLRHRLELCRRLGRPKPSLAVLAMDQRRFETRLARWARTAGAEEPDRETVRTEDTERQ</sequence>
<organism evidence="2 3">
    <name type="scientific">Amphibalanus amphitrite</name>
    <name type="common">Striped barnacle</name>
    <name type="synonym">Balanus amphitrite</name>
    <dbReference type="NCBI Taxonomy" id="1232801"/>
    <lineage>
        <taxon>Eukaryota</taxon>
        <taxon>Metazoa</taxon>
        <taxon>Ecdysozoa</taxon>
        <taxon>Arthropoda</taxon>
        <taxon>Crustacea</taxon>
        <taxon>Multicrustacea</taxon>
        <taxon>Cirripedia</taxon>
        <taxon>Thoracica</taxon>
        <taxon>Thoracicalcarea</taxon>
        <taxon>Balanomorpha</taxon>
        <taxon>Balanoidea</taxon>
        <taxon>Balanidae</taxon>
        <taxon>Amphibalaninae</taxon>
        <taxon>Amphibalanus</taxon>
    </lineage>
</organism>
<protein>
    <submittedName>
        <fullName evidence="2">Uncharacterized protein</fullName>
    </submittedName>
</protein>
<feature type="region of interest" description="Disordered" evidence="1">
    <location>
        <begin position="35"/>
        <end position="65"/>
    </location>
</feature>
<gene>
    <name evidence="2" type="ORF">FJT64_018630</name>
</gene>
<name>A0A6A4WT65_AMPAM</name>
<accession>A0A6A4WT65</accession>
<proteinExistence type="predicted"/>
<dbReference type="EMBL" id="VIIS01000316">
    <property type="protein sequence ID" value="KAF0310347.1"/>
    <property type="molecule type" value="Genomic_DNA"/>
</dbReference>
<evidence type="ECO:0000313" key="3">
    <source>
        <dbReference type="Proteomes" id="UP000440578"/>
    </source>
</evidence>
<evidence type="ECO:0000256" key="1">
    <source>
        <dbReference type="SAM" id="MobiDB-lite"/>
    </source>
</evidence>
<dbReference type="Proteomes" id="UP000440578">
    <property type="component" value="Unassembled WGS sequence"/>
</dbReference>
<feature type="compositionally biased region" description="Basic and acidic residues" evidence="1">
    <location>
        <begin position="48"/>
        <end position="58"/>
    </location>
</feature>
<dbReference type="Gene3D" id="1.25.70.10">
    <property type="entry name" value="Transcription termination factor 3, mitochondrial"/>
    <property type="match status" value="1"/>
</dbReference>
<evidence type="ECO:0000313" key="2">
    <source>
        <dbReference type="EMBL" id="KAF0310347.1"/>
    </source>
</evidence>
<keyword evidence="3" id="KW-1185">Reference proteome</keyword>
<dbReference type="AlphaFoldDB" id="A0A6A4WT65"/>
<dbReference type="InterPro" id="IPR038538">
    <property type="entry name" value="MTERF_sf"/>
</dbReference>
<dbReference type="OrthoDB" id="6401157at2759"/>
<reference evidence="2 3" key="1">
    <citation type="submission" date="2019-07" db="EMBL/GenBank/DDBJ databases">
        <title>Draft genome assembly of a fouling barnacle, Amphibalanus amphitrite (Darwin, 1854): The first reference genome for Thecostraca.</title>
        <authorList>
            <person name="Kim W."/>
        </authorList>
    </citation>
    <scope>NUCLEOTIDE SEQUENCE [LARGE SCALE GENOMIC DNA]</scope>
    <source>
        <strain evidence="2">SNU_AA5</strain>
        <tissue evidence="2">Soma without cirri and trophi</tissue>
    </source>
</reference>
<comment type="caution">
    <text evidence="2">The sequence shown here is derived from an EMBL/GenBank/DDBJ whole genome shotgun (WGS) entry which is preliminary data.</text>
</comment>